<dbReference type="EMBL" id="MN740218">
    <property type="protein sequence ID" value="QHT94296.1"/>
    <property type="molecule type" value="Genomic_DNA"/>
</dbReference>
<evidence type="ECO:0000313" key="2">
    <source>
        <dbReference type="EMBL" id="QHT94296.1"/>
    </source>
</evidence>
<feature type="region of interest" description="Disordered" evidence="1">
    <location>
        <begin position="136"/>
        <end position="185"/>
    </location>
</feature>
<evidence type="ECO:0000256" key="1">
    <source>
        <dbReference type="SAM" id="MobiDB-lite"/>
    </source>
</evidence>
<sequence>MSQNNKRQSTGDSLKKNEYVLVDIPQKPRNRLNQYQHYYAARDANRERREQLKQREQARGARYTLLRATPLPPIPPTLINNSFRQRMDDVDLTDPSSSGLPIFPEQVPNSNVILGDTQMEDFPPFGYDSKSLIGDDDDVVITKQPGPRTTKGGKRTIRKSKTVKRNKKSGKNMKMKKTNKKTKKH</sequence>
<reference evidence="2" key="1">
    <citation type="journal article" date="2020" name="Nature">
        <title>Giant virus diversity and host interactions through global metagenomics.</title>
        <authorList>
            <person name="Schulz F."/>
            <person name="Roux S."/>
            <person name="Paez-Espino D."/>
            <person name="Jungbluth S."/>
            <person name="Walsh D.A."/>
            <person name="Denef V.J."/>
            <person name="McMahon K.D."/>
            <person name="Konstantinidis K.T."/>
            <person name="Eloe-Fadrosh E.A."/>
            <person name="Kyrpides N.C."/>
            <person name="Woyke T."/>
        </authorList>
    </citation>
    <scope>NUCLEOTIDE SEQUENCE</scope>
    <source>
        <strain evidence="2">GVMAG-M-3300024258-28</strain>
    </source>
</reference>
<accession>A0A6C0IPC9</accession>
<feature type="compositionally biased region" description="Basic residues" evidence="1">
    <location>
        <begin position="151"/>
        <end position="185"/>
    </location>
</feature>
<protein>
    <submittedName>
        <fullName evidence="2">Uncharacterized protein</fullName>
    </submittedName>
</protein>
<name>A0A6C0IPC9_9ZZZZ</name>
<organism evidence="2">
    <name type="scientific">viral metagenome</name>
    <dbReference type="NCBI Taxonomy" id="1070528"/>
    <lineage>
        <taxon>unclassified sequences</taxon>
        <taxon>metagenomes</taxon>
        <taxon>organismal metagenomes</taxon>
    </lineage>
</organism>
<dbReference type="AlphaFoldDB" id="A0A6C0IPC9"/>
<proteinExistence type="predicted"/>